<feature type="region of interest" description="Disordered" evidence="1">
    <location>
        <begin position="42"/>
        <end position="130"/>
    </location>
</feature>
<comment type="caution">
    <text evidence="2">The sequence shown here is derived from an EMBL/GenBank/DDBJ whole genome shotgun (WGS) entry which is preliminary data.</text>
</comment>
<evidence type="ECO:0000256" key="1">
    <source>
        <dbReference type="SAM" id="MobiDB-lite"/>
    </source>
</evidence>
<name>A0A8S9MA50_BRACR</name>
<gene>
    <name evidence="2" type="ORF">F2Q70_00011747</name>
</gene>
<sequence>MSIHFACASLASHPGGTAIRRDLRYREDETWMTPLIQEFLSEKAQGHLSKGTTGKPTEAAPASPPQQDRVIHVISGGSEICGSQAKTSAPGYGRNKLHGQGTKKGSHPTSRRPGHIAHYSELPGEKHTGR</sequence>
<reference evidence="2" key="1">
    <citation type="submission" date="2019-12" db="EMBL/GenBank/DDBJ databases">
        <title>Genome sequencing and annotation of Brassica cretica.</title>
        <authorList>
            <person name="Studholme D.J."/>
            <person name="Sarris P.F."/>
        </authorList>
    </citation>
    <scope>NUCLEOTIDE SEQUENCE</scope>
    <source>
        <strain evidence="2">PFS-102/07</strain>
        <tissue evidence="2">Leaf</tissue>
    </source>
</reference>
<organism evidence="2">
    <name type="scientific">Brassica cretica</name>
    <name type="common">Mustard</name>
    <dbReference type="NCBI Taxonomy" id="69181"/>
    <lineage>
        <taxon>Eukaryota</taxon>
        <taxon>Viridiplantae</taxon>
        <taxon>Streptophyta</taxon>
        <taxon>Embryophyta</taxon>
        <taxon>Tracheophyta</taxon>
        <taxon>Spermatophyta</taxon>
        <taxon>Magnoliopsida</taxon>
        <taxon>eudicotyledons</taxon>
        <taxon>Gunneridae</taxon>
        <taxon>Pentapetalae</taxon>
        <taxon>rosids</taxon>
        <taxon>malvids</taxon>
        <taxon>Brassicales</taxon>
        <taxon>Brassicaceae</taxon>
        <taxon>Brassiceae</taxon>
        <taxon>Brassica</taxon>
    </lineage>
</organism>
<protein>
    <submittedName>
        <fullName evidence="2">Uncharacterized protein</fullName>
    </submittedName>
</protein>
<accession>A0A8S9MA50</accession>
<feature type="compositionally biased region" description="Basic residues" evidence="1">
    <location>
        <begin position="104"/>
        <end position="115"/>
    </location>
</feature>
<evidence type="ECO:0000313" key="2">
    <source>
        <dbReference type="EMBL" id="KAF2614699.1"/>
    </source>
</evidence>
<dbReference type="EMBL" id="QGKY02000089">
    <property type="protein sequence ID" value="KAF2614699.1"/>
    <property type="molecule type" value="Genomic_DNA"/>
</dbReference>
<dbReference type="AlphaFoldDB" id="A0A8S9MA50"/>
<proteinExistence type="predicted"/>